<proteinExistence type="predicted"/>
<evidence type="ECO:0008006" key="3">
    <source>
        <dbReference type="Google" id="ProtNLM"/>
    </source>
</evidence>
<sequence length="220" mass="24114">MTKLILAFHGADLALDDPALRARLAELGVTRFQLNVDDEPVAGALRFGPGAPITALVSLWTDGDPEAAVAVLSDLEADVHAWRVTERRPIEPPAVADGERTDALANVAVLRRPEGMTIEEYQQIWFEDHTPIAIETQNTFGYIQNAVEEALTPDSPEISAIVEELFPMAALTDIHEFYGSGGDDEELSRRMTVLMTSVARFGADQGLDLVPTSRYVWELV</sequence>
<comment type="caution">
    <text evidence="1">The sequence shown here is derived from an EMBL/GenBank/DDBJ whole genome shotgun (WGS) entry which is preliminary data.</text>
</comment>
<evidence type="ECO:0000313" key="1">
    <source>
        <dbReference type="EMBL" id="MDR7087142.1"/>
    </source>
</evidence>
<dbReference type="InterPro" id="IPR011008">
    <property type="entry name" value="Dimeric_a/b-barrel"/>
</dbReference>
<accession>A0ABU1UPP2</accession>
<dbReference type="RefSeq" id="WP_309970244.1">
    <property type="nucleotide sequence ID" value="NZ_JAVDWH010000001.1"/>
</dbReference>
<name>A0ABU1UPP2_9ACTN</name>
<gene>
    <name evidence="1" type="ORF">J2X11_001981</name>
</gene>
<dbReference type="Gene3D" id="3.30.70.100">
    <property type="match status" value="1"/>
</dbReference>
<dbReference type="Proteomes" id="UP001257739">
    <property type="component" value="Unassembled WGS sequence"/>
</dbReference>
<protein>
    <recommendedName>
        <fullName evidence="3">EthD domain-containing protein</fullName>
    </recommendedName>
</protein>
<evidence type="ECO:0000313" key="2">
    <source>
        <dbReference type="Proteomes" id="UP001257739"/>
    </source>
</evidence>
<keyword evidence="2" id="KW-1185">Reference proteome</keyword>
<dbReference type="SUPFAM" id="SSF54909">
    <property type="entry name" value="Dimeric alpha+beta barrel"/>
    <property type="match status" value="1"/>
</dbReference>
<reference evidence="1 2" key="1">
    <citation type="submission" date="2023-07" db="EMBL/GenBank/DDBJ databases">
        <title>Sorghum-associated microbial communities from plants grown in Nebraska, USA.</title>
        <authorList>
            <person name="Schachtman D."/>
        </authorList>
    </citation>
    <scope>NUCLEOTIDE SEQUENCE [LARGE SCALE GENOMIC DNA]</scope>
    <source>
        <strain evidence="1 2">BE248</strain>
    </source>
</reference>
<organism evidence="1 2">
    <name type="scientific">Aeromicrobium panaciterrae</name>
    <dbReference type="NCBI Taxonomy" id="363861"/>
    <lineage>
        <taxon>Bacteria</taxon>
        <taxon>Bacillati</taxon>
        <taxon>Actinomycetota</taxon>
        <taxon>Actinomycetes</taxon>
        <taxon>Propionibacteriales</taxon>
        <taxon>Nocardioidaceae</taxon>
        <taxon>Aeromicrobium</taxon>
    </lineage>
</organism>
<dbReference type="EMBL" id="JAVDWH010000001">
    <property type="protein sequence ID" value="MDR7087142.1"/>
    <property type="molecule type" value="Genomic_DNA"/>
</dbReference>